<evidence type="ECO:0000313" key="2">
    <source>
        <dbReference type="Proteomes" id="UP000324897"/>
    </source>
</evidence>
<protein>
    <submittedName>
        <fullName evidence="1">Uncharacterized protein</fullName>
    </submittedName>
</protein>
<comment type="caution">
    <text evidence="1">The sequence shown here is derived from an EMBL/GenBank/DDBJ whole genome shotgun (WGS) entry which is preliminary data.</text>
</comment>
<dbReference type="PANTHER" id="PTHR47851:SF1">
    <property type="entry name" value="OS06G0588700 PROTEIN"/>
    <property type="match status" value="1"/>
</dbReference>
<name>A0A5J9VW87_9POAL</name>
<keyword evidence="2" id="KW-1185">Reference proteome</keyword>
<dbReference type="AlphaFoldDB" id="A0A5J9VW87"/>
<feature type="non-terminal residue" evidence="1">
    <location>
        <position position="1"/>
    </location>
</feature>
<organism evidence="1 2">
    <name type="scientific">Eragrostis curvula</name>
    <name type="common">weeping love grass</name>
    <dbReference type="NCBI Taxonomy" id="38414"/>
    <lineage>
        <taxon>Eukaryota</taxon>
        <taxon>Viridiplantae</taxon>
        <taxon>Streptophyta</taxon>
        <taxon>Embryophyta</taxon>
        <taxon>Tracheophyta</taxon>
        <taxon>Spermatophyta</taxon>
        <taxon>Magnoliopsida</taxon>
        <taxon>Liliopsida</taxon>
        <taxon>Poales</taxon>
        <taxon>Poaceae</taxon>
        <taxon>PACMAD clade</taxon>
        <taxon>Chloridoideae</taxon>
        <taxon>Eragrostideae</taxon>
        <taxon>Eragrostidinae</taxon>
        <taxon>Eragrostis</taxon>
    </lineage>
</organism>
<dbReference type="EMBL" id="RWGY01000007">
    <property type="protein sequence ID" value="TVU39350.1"/>
    <property type="molecule type" value="Genomic_DNA"/>
</dbReference>
<dbReference type="PANTHER" id="PTHR47851">
    <property type="entry name" value="OS06G0588700 PROTEIN-RELATED"/>
    <property type="match status" value="1"/>
</dbReference>
<sequence length="188" mass="21701">MLLSRPMFDVSSHHLVSADHDDSFKARQLHAEVVVVGHGLELIEHAPPQNNIMLVGEMRGWMHVATCRTNTCHAEFMINHKWKNKWDKLKKDFKVWNKLMLKQTGCCLDSSKGTIFVDDEWWKKTRQEIPGCGKFRKLGLQNIDELQQCFADIFQRNFSVAKKDGKYTIKEVTVQVLACGAGYESNEY</sequence>
<dbReference type="Gramene" id="TVU39350">
    <property type="protein sequence ID" value="TVU39350"/>
    <property type="gene ID" value="EJB05_12763"/>
</dbReference>
<dbReference type="Proteomes" id="UP000324897">
    <property type="component" value="Chromosome 4"/>
</dbReference>
<proteinExistence type="predicted"/>
<accession>A0A5J9VW87</accession>
<reference evidence="1 2" key="1">
    <citation type="journal article" date="2019" name="Sci. Rep.">
        <title>A high-quality genome of Eragrostis curvula grass provides insights into Poaceae evolution and supports new strategies to enhance forage quality.</title>
        <authorList>
            <person name="Carballo J."/>
            <person name="Santos B.A.C.M."/>
            <person name="Zappacosta D."/>
            <person name="Garbus I."/>
            <person name="Selva J.P."/>
            <person name="Gallo C.A."/>
            <person name="Diaz A."/>
            <person name="Albertini E."/>
            <person name="Caccamo M."/>
            <person name="Echenique V."/>
        </authorList>
    </citation>
    <scope>NUCLEOTIDE SEQUENCE [LARGE SCALE GENOMIC DNA]</scope>
    <source>
        <strain evidence="2">cv. Victoria</strain>
        <tissue evidence="1">Leaf</tissue>
    </source>
</reference>
<dbReference type="OrthoDB" id="602113at2759"/>
<evidence type="ECO:0000313" key="1">
    <source>
        <dbReference type="EMBL" id="TVU39350.1"/>
    </source>
</evidence>
<gene>
    <name evidence="1" type="ORF">EJB05_12763</name>
</gene>